<protein>
    <submittedName>
        <fullName evidence="4">Thiamine phosphate synthase</fullName>
    </submittedName>
</protein>
<keyword evidence="2" id="KW-0784">Thiamine biosynthesis</keyword>
<dbReference type="Gene3D" id="3.20.20.70">
    <property type="entry name" value="Aldolase class I"/>
    <property type="match status" value="1"/>
</dbReference>
<comment type="pathway">
    <text evidence="1">Cofactor biosynthesis; thiamine diphosphate biosynthesis.</text>
</comment>
<dbReference type="InterPro" id="IPR013785">
    <property type="entry name" value="Aldolase_TIM"/>
</dbReference>
<evidence type="ECO:0000259" key="3">
    <source>
        <dbReference type="Pfam" id="PF02581"/>
    </source>
</evidence>
<comment type="caution">
    <text evidence="4">The sequence shown here is derived from an EMBL/GenBank/DDBJ whole genome shotgun (WGS) entry which is preliminary data.</text>
</comment>
<dbReference type="InterPro" id="IPR036206">
    <property type="entry name" value="ThiamineP_synth_sf"/>
</dbReference>
<dbReference type="PANTHER" id="PTHR20857">
    <property type="entry name" value="THIAMINE-PHOSPHATE PYROPHOSPHORYLASE"/>
    <property type="match status" value="1"/>
</dbReference>
<dbReference type="Pfam" id="PF02581">
    <property type="entry name" value="TMP-TENI"/>
    <property type="match status" value="1"/>
</dbReference>
<organism evidence="4 5">
    <name type="scientific">Flectobacillus roseus</name>
    <dbReference type="NCBI Taxonomy" id="502259"/>
    <lineage>
        <taxon>Bacteria</taxon>
        <taxon>Pseudomonadati</taxon>
        <taxon>Bacteroidota</taxon>
        <taxon>Cytophagia</taxon>
        <taxon>Cytophagales</taxon>
        <taxon>Flectobacillaceae</taxon>
        <taxon>Flectobacillus</taxon>
    </lineage>
</organism>
<keyword evidence="5" id="KW-1185">Reference proteome</keyword>
<dbReference type="Proteomes" id="UP001236507">
    <property type="component" value="Unassembled WGS sequence"/>
</dbReference>
<dbReference type="CDD" id="cd00564">
    <property type="entry name" value="TMP_TenI"/>
    <property type="match status" value="1"/>
</dbReference>
<dbReference type="PANTHER" id="PTHR20857:SF15">
    <property type="entry name" value="THIAMINE-PHOSPHATE SYNTHASE"/>
    <property type="match status" value="1"/>
</dbReference>
<dbReference type="InterPro" id="IPR022998">
    <property type="entry name" value="ThiamineP_synth_TenI"/>
</dbReference>
<name>A0ABT6YCZ0_9BACT</name>
<evidence type="ECO:0000313" key="4">
    <source>
        <dbReference type="EMBL" id="MDI9861455.1"/>
    </source>
</evidence>
<evidence type="ECO:0000313" key="5">
    <source>
        <dbReference type="Proteomes" id="UP001236507"/>
    </source>
</evidence>
<evidence type="ECO:0000256" key="1">
    <source>
        <dbReference type="ARBA" id="ARBA00004948"/>
    </source>
</evidence>
<proteinExistence type="predicted"/>
<dbReference type="SUPFAM" id="SSF51391">
    <property type="entry name" value="Thiamin phosphate synthase"/>
    <property type="match status" value="1"/>
</dbReference>
<sequence>MFILLLTPPEFIPDEVQLLEQLFEAGLSTLHVRKPNASLEQIEDFIRQFKPQYMKRLVLHSQYQLMAKYNIKGIHLTTHVWEELQEQGQLKEYIRPVQRRGLTVSASVHKFEEILKMPSKLDYVFLSPFFDSISKPGYKAAISPEAVEDFVFKYNKVPPIVALGGIELNNIHLLKNKNITGVALLGSVWQAPSPVEAFSEIQTALSS</sequence>
<evidence type="ECO:0000256" key="2">
    <source>
        <dbReference type="ARBA" id="ARBA00022977"/>
    </source>
</evidence>
<gene>
    <name evidence="4" type="ORF">QM524_19710</name>
</gene>
<accession>A0ABT6YCZ0</accession>
<dbReference type="EMBL" id="JASHIF010000020">
    <property type="protein sequence ID" value="MDI9861455.1"/>
    <property type="molecule type" value="Genomic_DNA"/>
</dbReference>
<dbReference type="RefSeq" id="WP_283345859.1">
    <property type="nucleotide sequence ID" value="NZ_JASHIF010000020.1"/>
</dbReference>
<feature type="domain" description="Thiamine phosphate synthase/TenI" evidence="3">
    <location>
        <begin position="7"/>
        <end position="186"/>
    </location>
</feature>
<reference evidence="4 5" key="1">
    <citation type="submission" date="2023-05" db="EMBL/GenBank/DDBJ databases">
        <title>Novel species of genus Flectobacillus isolated from stream in China.</title>
        <authorList>
            <person name="Lu H."/>
        </authorList>
    </citation>
    <scope>NUCLEOTIDE SEQUENCE [LARGE SCALE GENOMIC DNA]</scope>
    <source>
        <strain evidence="4 5">KCTC 42575</strain>
    </source>
</reference>